<dbReference type="InterPro" id="IPR050729">
    <property type="entry name" value="Rho-GAP"/>
</dbReference>
<dbReference type="Gene3D" id="1.10.555.10">
    <property type="entry name" value="Rho GTPase activation protein"/>
    <property type="match status" value="1"/>
</dbReference>
<dbReference type="PANTHER" id="PTHR23176:SF128">
    <property type="entry name" value="RHO GTPASE-ACTIVATING PROTEIN RGD1"/>
    <property type="match status" value="1"/>
</dbReference>
<dbReference type="EMBL" id="JAAECE010000001">
    <property type="protein sequence ID" value="KAF1806837.1"/>
    <property type="molecule type" value="Genomic_DNA"/>
</dbReference>
<dbReference type="SMART" id="SM00324">
    <property type="entry name" value="RhoGAP"/>
    <property type="match status" value="1"/>
</dbReference>
<evidence type="ECO:0000259" key="3">
    <source>
        <dbReference type="PROSITE" id="PS50238"/>
    </source>
</evidence>
<feature type="domain" description="Rho-GAP" evidence="3">
    <location>
        <begin position="9"/>
        <end position="221"/>
    </location>
</feature>
<feature type="region of interest" description="Disordered" evidence="2">
    <location>
        <begin position="434"/>
        <end position="467"/>
    </location>
</feature>
<sequence length="496" mass="55885">MQSLSLFGSPLVTALARSSFTTPSGLSIPGILGRCFHEIEEKGLDIEGIFRKSGSAAAVNQLQAQFEENHNPFLVKVPSTVSTHSLAALFKRYLQQLPEPVIPRSYQPLFINIFDEEKCSKETLKRRLKEICKTLPHEHLHLLQFLLEVAHSIQQHQDKNQMSIESLAIIFAPTCVRIDGVSQLLPDSKQNRSTSYSLNNGRSCSNSYTSLPVVLNKQQLFRRAREILLGAVVRKKQQQRGNRNQLVYGNTSASTLLYKPNELLQLELVKESNTWIRIFEFMMTFPEVFTTLTNPLKSQKYVRPVLSTNASAPAAPTTVAAAAAAAANLDTKKAPSHIKQHKIDPASLWTSPFTQQEKKMLIDFSTLEFSESHDLIKTFENFELKVDHHGKDKDYQQSQPLLLSSSSATKYVKTLQSWKTREEENPTIVIPQEVIISNKRKTTGRQHHIGGNSGSRSPSPSISSNNSRDWIKFNATALEPNERNNARQPIFLQQQQ</sequence>
<feature type="region of interest" description="Disordered" evidence="2">
    <location>
        <begin position="477"/>
        <end position="496"/>
    </location>
</feature>
<evidence type="ECO:0000313" key="4">
    <source>
        <dbReference type="EMBL" id="KAF1806837.1"/>
    </source>
</evidence>
<dbReference type="PANTHER" id="PTHR23176">
    <property type="entry name" value="RHO/RAC/CDC GTPASE-ACTIVATING PROTEIN"/>
    <property type="match status" value="1"/>
</dbReference>
<dbReference type="GO" id="GO:0005737">
    <property type="term" value="C:cytoplasm"/>
    <property type="evidence" value="ECO:0007669"/>
    <property type="project" value="TreeGrafter"/>
</dbReference>
<protein>
    <submittedName>
        <fullName evidence="4">Rho GTPase activation protein</fullName>
    </submittedName>
</protein>
<dbReference type="GO" id="GO:0005096">
    <property type="term" value="F:GTPase activator activity"/>
    <property type="evidence" value="ECO:0007669"/>
    <property type="project" value="UniProtKB-KW"/>
</dbReference>
<reference evidence="4 5" key="1">
    <citation type="submission" date="2019-09" db="EMBL/GenBank/DDBJ databases">
        <authorList>
            <consortium name="DOE Joint Genome Institute"/>
            <person name="Mondo S.J."/>
            <person name="Navarro-Mendoza M.I."/>
            <person name="Perez-Arques C."/>
            <person name="Panchal S."/>
            <person name="Nicolas F.E."/>
            <person name="Ganguly P."/>
            <person name="Pangilinan J."/>
            <person name="Grigoriev I."/>
            <person name="Heitman J."/>
            <person name="Sanya K."/>
            <person name="Garre V."/>
        </authorList>
    </citation>
    <scope>NUCLEOTIDE SEQUENCE [LARGE SCALE GENOMIC DNA]</scope>
    <source>
        <strain evidence="4 5">MU402</strain>
    </source>
</reference>
<evidence type="ECO:0000256" key="1">
    <source>
        <dbReference type="ARBA" id="ARBA00022468"/>
    </source>
</evidence>
<comment type="caution">
    <text evidence="4">The sequence shown here is derived from an EMBL/GenBank/DDBJ whole genome shotgun (WGS) entry which is preliminary data.</text>
</comment>
<feature type="compositionally biased region" description="Basic residues" evidence="2">
    <location>
        <begin position="438"/>
        <end position="448"/>
    </location>
</feature>
<dbReference type="CDD" id="cd00159">
    <property type="entry name" value="RhoGAP"/>
    <property type="match status" value="1"/>
</dbReference>
<proteinExistence type="predicted"/>
<dbReference type="InterPro" id="IPR008936">
    <property type="entry name" value="Rho_GTPase_activation_prot"/>
</dbReference>
<dbReference type="Proteomes" id="UP000469890">
    <property type="component" value="Unassembled WGS sequence"/>
</dbReference>
<dbReference type="InterPro" id="IPR000198">
    <property type="entry name" value="RhoGAP_dom"/>
</dbReference>
<organism evidence="4 5">
    <name type="scientific">Mucor circinelloides f. lusitanicus</name>
    <name type="common">Mucor racemosus var. lusitanicus</name>
    <dbReference type="NCBI Taxonomy" id="29924"/>
    <lineage>
        <taxon>Eukaryota</taxon>
        <taxon>Fungi</taxon>
        <taxon>Fungi incertae sedis</taxon>
        <taxon>Mucoromycota</taxon>
        <taxon>Mucoromycotina</taxon>
        <taxon>Mucoromycetes</taxon>
        <taxon>Mucorales</taxon>
        <taxon>Mucorineae</taxon>
        <taxon>Mucoraceae</taxon>
        <taxon>Mucor</taxon>
    </lineage>
</organism>
<dbReference type="PROSITE" id="PS50238">
    <property type="entry name" value="RHOGAP"/>
    <property type="match status" value="1"/>
</dbReference>
<feature type="compositionally biased region" description="Low complexity" evidence="2">
    <location>
        <begin position="454"/>
        <end position="467"/>
    </location>
</feature>
<keyword evidence="1" id="KW-0343">GTPase activation</keyword>
<evidence type="ECO:0000313" key="5">
    <source>
        <dbReference type="Proteomes" id="UP000469890"/>
    </source>
</evidence>
<name>A0A8H4F588_MUCCL</name>
<accession>A0A8H4F588</accession>
<dbReference type="AlphaFoldDB" id="A0A8H4F588"/>
<gene>
    <name evidence="4" type="ORF">FB192DRAFT_1464896</name>
</gene>
<dbReference type="SUPFAM" id="SSF48350">
    <property type="entry name" value="GTPase activation domain, GAP"/>
    <property type="match status" value="1"/>
</dbReference>
<evidence type="ECO:0000256" key="2">
    <source>
        <dbReference type="SAM" id="MobiDB-lite"/>
    </source>
</evidence>
<dbReference type="Pfam" id="PF00620">
    <property type="entry name" value="RhoGAP"/>
    <property type="match status" value="1"/>
</dbReference>
<dbReference type="GO" id="GO:0007165">
    <property type="term" value="P:signal transduction"/>
    <property type="evidence" value="ECO:0007669"/>
    <property type="project" value="InterPro"/>
</dbReference>